<keyword evidence="1" id="KW-0472">Membrane</keyword>
<feature type="transmembrane region" description="Helical" evidence="1">
    <location>
        <begin position="9"/>
        <end position="34"/>
    </location>
</feature>
<protein>
    <submittedName>
        <fullName evidence="2">Uncharacterized protein</fullName>
    </submittedName>
</protein>
<evidence type="ECO:0000313" key="2">
    <source>
        <dbReference type="EMBL" id="WOO76466.1"/>
    </source>
</evidence>
<dbReference type="Proteomes" id="UP000827549">
    <property type="component" value="Chromosome 1"/>
</dbReference>
<dbReference type="GeneID" id="87803349"/>
<evidence type="ECO:0000256" key="1">
    <source>
        <dbReference type="SAM" id="Phobius"/>
    </source>
</evidence>
<keyword evidence="1" id="KW-0812">Transmembrane</keyword>
<feature type="transmembrane region" description="Helical" evidence="1">
    <location>
        <begin position="301"/>
        <end position="326"/>
    </location>
</feature>
<feature type="transmembrane region" description="Helical" evidence="1">
    <location>
        <begin position="274"/>
        <end position="295"/>
    </location>
</feature>
<organism evidence="2 3">
    <name type="scientific">Vanrija pseudolonga</name>
    <dbReference type="NCBI Taxonomy" id="143232"/>
    <lineage>
        <taxon>Eukaryota</taxon>
        <taxon>Fungi</taxon>
        <taxon>Dikarya</taxon>
        <taxon>Basidiomycota</taxon>
        <taxon>Agaricomycotina</taxon>
        <taxon>Tremellomycetes</taxon>
        <taxon>Trichosporonales</taxon>
        <taxon>Trichosporonaceae</taxon>
        <taxon>Vanrija</taxon>
    </lineage>
</organism>
<feature type="transmembrane region" description="Helical" evidence="1">
    <location>
        <begin position="71"/>
        <end position="93"/>
    </location>
</feature>
<feature type="transmembrane region" description="Helical" evidence="1">
    <location>
        <begin position="202"/>
        <end position="225"/>
    </location>
</feature>
<feature type="transmembrane region" description="Helical" evidence="1">
    <location>
        <begin position="113"/>
        <end position="139"/>
    </location>
</feature>
<evidence type="ECO:0000313" key="3">
    <source>
        <dbReference type="Proteomes" id="UP000827549"/>
    </source>
</evidence>
<keyword evidence="1" id="KW-1133">Transmembrane helix</keyword>
<feature type="transmembrane region" description="Helical" evidence="1">
    <location>
        <begin position="245"/>
        <end position="262"/>
    </location>
</feature>
<keyword evidence="3" id="KW-1185">Reference proteome</keyword>
<dbReference type="RefSeq" id="XP_062622498.1">
    <property type="nucleotide sequence ID" value="XM_062766514.1"/>
</dbReference>
<dbReference type="AlphaFoldDB" id="A0AAF1BEI1"/>
<feature type="transmembrane region" description="Helical" evidence="1">
    <location>
        <begin position="46"/>
        <end position="64"/>
    </location>
</feature>
<sequence>MGVLAARRALYVAIAVLLYGTLGVAAAALHLWRFGWGEAIFVWERVAVVVWPVASSLYLIGFYFSPVSPSLWVEIRALGALFLSGVFSVGYYTRYKLTACGTAERSGGAYERLGIATIVLGWISIALIAVLILTLYAYGRVRSRASADKEVWDRRLVDIVAEHAHAARSPVDEYARLIPEREREPDADEPSGLFSPGALRTLAYAVIGLTAAATIGVDAALVHWFRQRGGHTPDSWYGDRFDLRGPVSVLVFAVLTTAYVAVRPGLALKIRNEALANAILTALGITSMSILSAYWPLINPYHLGVGTATLVLGWEAAGTLLFLLVLEGLVILRSVREGVEGVGAATFTELVHGRSLWWVYAPEERPSWYAQLSSVAAEREAAA</sequence>
<proteinExistence type="predicted"/>
<dbReference type="EMBL" id="CP086714">
    <property type="protein sequence ID" value="WOO76466.1"/>
    <property type="molecule type" value="Genomic_DNA"/>
</dbReference>
<name>A0AAF1BEI1_9TREE</name>
<gene>
    <name evidence="2" type="ORF">LOC62_01G000087</name>
</gene>
<reference evidence="2" key="1">
    <citation type="submission" date="2023-10" db="EMBL/GenBank/DDBJ databases">
        <authorList>
            <person name="Noh H."/>
        </authorList>
    </citation>
    <scope>NUCLEOTIDE SEQUENCE</scope>
    <source>
        <strain evidence="2">DUCC4014</strain>
    </source>
</reference>
<accession>A0AAF1BEI1</accession>